<dbReference type="AlphaFoldDB" id="A0A2H1VDA7"/>
<keyword evidence="1" id="KW-1133">Transmembrane helix</keyword>
<organism evidence="2">
    <name type="scientific">Spodoptera frugiperda</name>
    <name type="common">Fall armyworm</name>
    <dbReference type="NCBI Taxonomy" id="7108"/>
    <lineage>
        <taxon>Eukaryota</taxon>
        <taxon>Metazoa</taxon>
        <taxon>Ecdysozoa</taxon>
        <taxon>Arthropoda</taxon>
        <taxon>Hexapoda</taxon>
        <taxon>Insecta</taxon>
        <taxon>Pterygota</taxon>
        <taxon>Neoptera</taxon>
        <taxon>Endopterygota</taxon>
        <taxon>Lepidoptera</taxon>
        <taxon>Glossata</taxon>
        <taxon>Ditrysia</taxon>
        <taxon>Noctuoidea</taxon>
        <taxon>Noctuidae</taxon>
        <taxon>Amphipyrinae</taxon>
        <taxon>Spodoptera</taxon>
    </lineage>
</organism>
<reference evidence="2" key="1">
    <citation type="submission" date="2016-07" db="EMBL/GenBank/DDBJ databases">
        <authorList>
            <person name="Bretaudeau A."/>
        </authorList>
    </citation>
    <scope>NUCLEOTIDE SEQUENCE</scope>
    <source>
        <strain evidence="2">Rice</strain>
        <tissue evidence="2">Whole body</tissue>
    </source>
</reference>
<proteinExistence type="predicted"/>
<protein>
    <submittedName>
        <fullName evidence="2">SFRICE_010149</fullName>
    </submittedName>
</protein>
<feature type="transmembrane region" description="Helical" evidence="1">
    <location>
        <begin position="141"/>
        <end position="163"/>
    </location>
</feature>
<keyword evidence="1" id="KW-0472">Membrane</keyword>
<evidence type="ECO:0000313" key="2">
    <source>
        <dbReference type="EMBL" id="SOQ38224.1"/>
    </source>
</evidence>
<gene>
    <name evidence="2" type="ORF">SFRICE_010149</name>
</gene>
<dbReference type="EMBL" id="ODYU01001674">
    <property type="protein sequence ID" value="SOQ38224.1"/>
    <property type="molecule type" value="Genomic_DNA"/>
</dbReference>
<sequence>MPFIPEGVGRGGHYGMRFFYIRTFFWCLVGRVLANHGVWNCVQDMAIGSSPVTRDLYLTQMVKTRLNDKRWTKETTLWTGPLGQRRRGRPNARWVDDIIRVAGTQWSRVAENREHWSSLEEAFTFHGEVNGINNSIKIIKWICLIMFLNLFYYLSNCYSFQIYNANLLN</sequence>
<evidence type="ECO:0000256" key="1">
    <source>
        <dbReference type="SAM" id="Phobius"/>
    </source>
</evidence>
<name>A0A2H1VDA7_SPOFR</name>
<keyword evidence="1" id="KW-0812">Transmembrane</keyword>
<accession>A0A2H1VDA7</accession>